<keyword evidence="6 10" id="KW-0812">Transmembrane</keyword>
<dbReference type="Pfam" id="PF00528">
    <property type="entry name" value="BPD_transp_1"/>
    <property type="match status" value="1"/>
</dbReference>
<evidence type="ECO:0000256" key="7">
    <source>
        <dbReference type="ARBA" id="ARBA00022970"/>
    </source>
</evidence>
<dbReference type="InterPro" id="IPR043429">
    <property type="entry name" value="ArtM/GltK/GlnP/TcyL/YhdX-like"/>
</dbReference>
<comment type="subcellular location">
    <subcellularLocation>
        <location evidence="2">Cell inner membrane</location>
        <topology evidence="2">Multi-pass membrane protein</topology>
    </subcellularLocation>
    <subcellularLocation>
        <location evidence="10">Cell membrane</location>
        <topology evidence="10">Multi-pass membrane protein</topology>
    </subcellularLocation>
</comment>
<organism evidence="12 13">
    <name type="scientific">Bordetella genomosp. 10</name>
    <dbReference type="NCBI Taxonomy" id="1416804"/>
    <lineage>
        <taxon>Bacteria</taxon>
        <taxon>Pseudomonadati</taxon>
        <taxon>Pseudomonadota</taxon>
        <taxon>Betaproteobacteria</taxon>
        <taxon>Burkholderiales</taxon>
        <taxon>Alcaligenaceae</taxon>
        <taxon>Bordetella</taxon>
    </lineage>
</organism>
<dbReference type="OrthoDB" id="9771188at2"/>
<dbReference type="PROSITE" id="PS50928">
    <property type="entry name" value="ABC_TM1"/>
    <property type="match status" value="1"/>
</dbReference>
<evidence type="ECO:0000256" key="4">
    <source>
        <dbReference type="ARBA" id="ARBA00022448"/>
    </source>
</evidence>
<dbReference type="PANTHER" id="PTHR30614">
    <property type="entry name" value="MEMBRANE COMPONENT OF AMINO ACID ABC TRANSPORTER"/>
    <property type="match status" value="1"/>
</dbReference>
<evidence type="ECO:0000256" key="8">
    <source>
        <dbReference type="ARBA" id="ARBA00022989"/>
    </source>
</evidence>
<dbReference type="GO" id="GO:0043190">
    <property type="term" value="C:ATP-binding cassette (ABC) transporter complex"/>
    <property type="evidence" value="ECO:0007669"/>
    <property type="project" value="InterPro"/>
</dbReference>
<comment type="caution">
    <text evidence="12">The sequence shown here is derived from an EMBL/GenBank/DDBJ whole genome shotgun (WGS) entry which is preliminary data.</text>
</comment>
<evidence type="ECO:0000256" key="3">
    <source>
        <dbReference type="ARBA" id="ARBA00010072"/>
    </source>
</evidence>
<feature type="domain" description="ABC transmembrane type-1" evidence="11">
    <location>
        <begin position="24"/>
        <end position="213"/>
    </location>
</feature>
<keyword evidence="8 10" id="KW-1133">Transmembrane helix</keyword>
<dbReference type="SUPFAM" id="SSF161098">
    <property type="entry name" value="MetI-like"/>
    <property type="match status" value="1"/>
</dbReference>
<keyword evidence="5" id="KW-1003">Cell membrane</keyword>
<dbReference type="Proteomes" id="UP000216020">
    <property type="component" value="Unassembled WGS sequence"/>
</dbReference>
<proteinExistence type="inferred from homology"/>
<dbReference type="RefSeq" id="WP_094852368.1">
    <property type="nucleotide sequence ID" value="NZ_NEVM01000001.1"/>
</dbReference>
<sequence>MNPSTYEWNFGILWQYRELFLSALGTTVYLALATIAAGVLFGAALVALRRTGFAPLVWLTTAFVELVRALPPLVLLVWIYYCMPILLGIQTSGFWTTVLALAVYSAAFYAEIFRAGLQSVEHGLNEAGLAVGMSRWQILRRIAGPLAFQRVFPPFISQCVLVVKNTSLAGYIAVNDILYVGQRVSNATFRPIEVLTVVAAVFIVVIVPLSAAAGLMEKRLRAKYAR</sequence>
<dbReference type="GO" id="GO:0006865">
    <property type="term" value="P:amino acid transport"/>
    <property type="evidence" value="ECO:0007669"/>
    <property type="project" value="UniProtKB-KW"/>
</dbReference>
<dbReference type="PANTHER" id="PTHR30614:SF20">
    <property type="entry name" value="GLUTAMINE TRANSPORT SYSTEM PERMEASE PROTEIN GLNP"/>
    <property type="match status" value="1"/>
</dbReference>
<evidence type="ECO:0000313" key="12">
    <source>
        <dbReference type="EMBL" id="OZI38269.1"/>
    </source>
</evidence>
<dbReference type="NCBIfam" id="TIGR01726">
    <property type="entry name" value="HEQRo_perm_3TM"/>
    <property type="match status" value="1"/>
</dbReference>
<dbReference type="EMBL" id="NEVM01000001">
    <property type="protein sequence ID" value="OZI38269.1"/>
    <property type="molecule type" value="Genomic_DNA"/>
</dbReference>
<dbReference type="GO" id="GO:0022857">
    <property type="term" value="F:transmembrane transporter activity"/>
    <property type="evidence" value="ECO:0007669"/>
    <property type="project" value="InterPro"/>
</dbReference>
<keyword evidence="13" id="KW-1185">Reference proteome</keyword>
<keyword evidence="4 10" id="KW-0813">Transport</keyword>
<name>A0A261SLF7_9BORD</name>
<dbReference type="AlphaFoldDB" id="A0A261SLF7"/>
<evidence type="ECO:0000259" key="11">
    <source>
        <dbReference type="PROSITE" id="PS50928"/>
    </source>
</evidence>
<feature type="transmembrane region" description="Helical" evidence="10">
    <location>
        <begin position="93"/>
        <end position="110"/>
    </location>
</feature>
<evidence type="ECO:0000256" key="5">
    <source>
        <dbReference type="ARBA" id="ARBA00022475"/>
    </source>
</evidence>
<feature type="transmembrane region" description="Helical" evidence="10">
    <location>
        <begin position="194"/>
        <end position="216"/>
    </location>
</feature>
<dbReference type="CDD" id="cd06261">
    <property type="entry name" value="TM_PBP2"/>
    <property type="match status" value="1"/>
</dbReference>
<accession>A0A261SLF7</accession>
<evidence type="ECO:0000256" key="6">
    <source>
        <dbReference type="ARBA" id="ARBA00022692"/>
    </source>
</evidence>
<reference evidence="13" key="1">
    <citation type="submission" date="2017-05" db="EMBL/GenBank/DDBJ databases">
        <title>Complete and WGS of Bordetella genogroups.</title>
        <authorList>
            <person name="Spilker T."/>
            <person name="Lipuma J."/>
        </authorList>
    </citation>
    <scope>NUCLEOTIDE SEQUENCE [LARGE SCALE GENOMIC DNA]</scope>
    <source>
        <strain evidence="13">AU16122</strain>
    </source>
</reference>
<evidence type="ECO:0000256" key="2">
    <source>
        <dbReference type="ARBA" id="ARBA00004429"/>
    </source>
</evidence>
<evidence type="ECO:0000256" key="1">
    <source>
        <dbReference type="ARBA" id="ARBA00003159"/>
    </source>
</evidence>
<comment type="function">
    <text evidence="1">Part of the binding-protein-dependent transport system for glutamine; probably responsible for the translocation of the substrate across the membrane.</text>
</comment>
<keyword evidence="7" id="KW-0029">Amino-acid transport</keyword>
<dbReference type="InterPro" id="IPR010065">
    <property type="entry name" value="AA_ABC_transptr_permease_3TM"/>
</dbReference>
<keyword evidence="9 10" id="KW-0472">Membrane</keyword>
<gene>
    <name evidence="12" type="ORF">CAL29_08080</name>
</gene>
<feature type="transmembrane region" description="Helical" evidence="10">
    <location>
        <begin position="20"/>
        <end position="48"/>
    </location>
</feature>
<dbReference type="Gene3D" id="1.10.3720.10">
    <property type="entry name" value="MetI-like"/>
    <property type="match status" value="1"/>
</dbReference>
<feature type="transmembrane region" description="Helical" evidence="10">
    <location>
        <begin position="55"/>
        <end position="81"/>
    </location>
</feature>
<evidence type="ECO:0000313" key="13">
    <source>
        <dbReference type="Proteomes" id="UP000216020"/>
    </source>
</evidence>
<comment type="similarity">
    <text evidence="3">Belongs to the binding-protein-dependent transport system permease family. HisMQ subfamily.</text>
</comment>
<evidence type="ECO:0000256" key="10">
    <source>
        <dbReference type="RuleBase" id="RU363032"/>
    </source>
</evidence>
<dbReference type="InterPro" id="IPR035906">
    <property type="entry name" value="MetI-like_sf"/>
</dbReference>
<protein>
    <submittedName>
        <fullName evidence="12">Amino acid ABC transporter permease</fullName>
    </submittedName>
</protein>
<evidence type="ECO:0000256" key="9">
    <source>
        <dbReference type="ARBA" id="ARBA00023136"/>
    </source>
</evidence>
<dbReference type="InterPro" id="IPR000515">
    <property type="entry name" value="MetI-like"/>
</dbReference>